<evidence type="ECO:0000313" key="5">
    <source>
        <dbReference type="EMBL" id="ALP45186.1"/>
    </source>
</evidence>
<feature type="domain" description="HTH IS408-type" evidence="2">
    <location>
        <begin position="11"/>
        <end position="94"/>
    </location>
</feature>
<dbReference type="InterPro" id="IPR012337">
    <property type="entry name" value="RNaseH-like_sf"/>
</dbReference>
<dbReference type="NCBIfam" id="NF033546">
    <property type="entry name" value="transpos_IS21"/>
    <property type="match status" value="1"/>
</dbReference>
<evidence type="ECO:0000256" key="1">
    <source>
        <dbReference type="ARBA" id="ARBA00009277"/>
    </source>
</evidence>
<dbReference type="InterPro" id="IPR054353">
    <property type="entry name" value="IstA-like_C"/>
</dbReference>
<dbReference type="InterPro" id="IPR036397">
    <property type="entry name" value="RNaseH_sf"/>
</dbReference>
<dbReference type="Pfam" id="PF22483">
    <property type="entry name" value="Mu-transpos_C_2"/>
    <property type="match status" value="1"/>
</dbReference>
<comment type="similarity">
    <text evidence="1">Belongs to the transposase IS21/IS408/IS1162 family.</text>
</comment>
<dbReference type="Pfam" id="PF00665">
    <property type="entry name" value="rve"/>
    <property type="match status" value="1"/>
</dbReference>
<dbReference type="EMBL" id="KT151663">
    <property type="protein sequence ID" value="ALP45186.1"/>
    <property type="molecule type" value="Genomic_DNA"/>
</dbReference>
<dbReference type="PROSITE" id="PS50532">
    <property type="entry name" value="HTH_IS408"/>
    <property type="match status" value="1"/>
</dbReference>
<dbReference type="InterPro" id="IPR017895">
    <property type="entry name" value="HTH_IS408/IS1162_type"/>
</dbReference>
<proteinExistence type="inferred from homology"/>
<dbReference type="RefSeq" id="WP_000850406.1">
    <property type="nucleotide sequence ID" value="NZ_CWON01000012.1"/>
</dbReference>
<dbReference type="Gene3D" id="3.30.420.10">
    <property type="entry name" value="Ribonuclease H-like superfamily/Ribonuclease H"/>
    <property type="match status" value="1"/>
</dbReference>
<protein>
    <submittedName>
        <fullName evidence="5">Transposase</fullName>
    </submittedName>
</protein>
<dbReference type="EMBL" id="KT151660">
    <property type="protein sequence ID" value="ALP44905.1"/>
    <property type="molecule type" value="Genomic_DNA"/>
</dbReference>
<evidence type="ECO:0000313" key="4">
    <source>
        <dbReference type="EMBL" id="ALP44905.1"/>
    </source>
</evidence>
<feature type="domain" description="Integrase catalytic" evidence="3">
    <location>
        <begin position="137"/>
        <end position="321"/>
    </location>
</feature>
<gene>
    <name evidence="5" type="primary">tnp</name>
</gene>
<sequence>MKTKKISMQKIKEILRLKYGADLSSRQISRSLNISTGAISKYLNRADAAGIGWPLPESMTEQQVLAILQPSRKPRKDTVTVFAEPDFNAIHDELGTKGMTRQLLWEEYTQDHPSNHYSYSRFTVLFKRWQGSRQLSMRQTHLAGEKMFVDYCGPTMDVINPQTGEVRTAQIFVSVLGASSYTFVEATWSQSLPDWIGSHVRAFNFFGGVPEVVVPDNLKSAVSKACRYDPDLNPTYQQLAEHYNVAVIPARPYKPKDKSKAEVAVQVVERWIMMRLRKQPFFTLASLNQAIRFLLADLNNRPFKKRPGSRQSQFESIDKPALRPLPPSPYEYLEVKKARVHLDYHVEYDGHFYSVPYQLVKQNVMIHASRTTLTINHQGKQVAHHPRAFKHGHTTDTTHMAKAHLKHQEWSPQRFVLWATRIGEYTTLVVEHQLAGRRHPEHGYRACLGLLNLTKKYGQERLEAACRRAHYINAITYKNIASILSKGLDNLPMEDGDADKQISLPLSHDNVRGAKYYH</sequence>
<accession>A0A0H6DH95</accession>
<reference evidence="5" key="1">
    <citation type="journal article" date="2016" name="Sci. Rep.">
        <title>Variations in SXT elements in epidemic Vibrio cholerae O1 El Tor strains in China.</title>
        <authorList>
            <person name="Wang R."/>
            <person name="Yu D."/>
            <person name="Yue J."/>
            <person name="Kan B."/>
        </authorList>
    </citation>
    <scope>NUCLEOTIDE SEQUENCE</scope>
    <source>
        <strain evidence="5">AHV1003</strain>
        <strain evidence="4">ICDC-2255</strain>
    </source>
</reference>
<dbReference type="GO" id="GO:0003676">
    <property type="term" value="F:nucleic acid binding"/>
    <property type="evidence" value="ECO:0007669"/>
    <property type="project" value="InterPro"/>
</dbReference>
<dbReference type="PROSITE" id="PS50994">
    <property type="entry name" value="INTEGRASE"/>
    <property type="match status" value="1"/>
</dbReference>
<dbReference type="SUPFAM" id="SSF53098">
    <property type="entry name" value="Ribonuclease H-like"/>
    <property type="match status" value="1"/>
</dbReference>
<evidence type="ECO:0000259" key="2">
    <source>
        <dbReference type="PROSITE" id="PS50532"/>
    </source>
</evidence>
<dbReference type="PATRIC" id="fig|666.1989.peg.2114"/>
<name>A0A0H6DH95_VIBCL</name>
<dbReference type="GO" id="GO:0015074">
    <property type="term" value="P:DNA integration"/>
    <property type="evidence" value="ECO:0007669"/>
    <property type="project" value="InterPro"/>
</dbReference>
<dbReference type="InterPro" id="IPR001584">
    <property type="entry name" value="Integrase_cat-core"/>
</dbReference>
<dbReference type="PANTHER" id="PTHR35004">
    <property type="entry name" value="TRANSPOSASE RV3428C-RELATED"/>
    <property type="match status" value="1"/>
</dbReference>
<evidence type="ECO:0000259" key="3">
    <source>
        <dbReference type="PROSITE" id="PS50994"/>
    </source>
</evidence>
<organism evidence="5">
    <name type="scientific">Vibrio cholerae</name>
    <dbReference type="NCBI Taxonomy" id="666"/>
    <lineage>
        <taxon>Bacteria</taxon>
        <taxon>Pseudomonadati</taxon>
        <taxon>Pseudomonadota</taxon>
        <taxon>Gammaproteobacteria</taxon>
        <taxon>Vibrionales</taxon>
        <taxon>Vibrionaceae</taxon>
        <taxon>Vibrio</taxon>
    </lineage>
</organism>
<dbReference type="PANTHER" id="PTHR35004:SF8">
    <property type="entry name" value="TRANSPOSASE RV3428C-RELATED"/>
    <property type="match status" value="1"/>
</dbReference>
<dbReference type="AlphaFoldDB" id="A0A0H6DH95"/>